<feature type="binding site" evidence="1">
    <location>
        <position position="9"/>
    </location>
    <ligand>
        <name>a divalent metal cation</name>
        <dbReference type="ChEBI" id="CHEBI:60240"/>
    </ligand>
</feature>
<dbReference type="RefSeq" id="WP_023790270.1">
    <property type="nucleotide sequence ID" value="NC_022998.1"/>
</dbReference>
<keyword evidence="1" id="KW-0479">Metal-binding</keyword>
<dbReference type="KEGG" id="sapi:SAPIS_v1c09710"/>
<dbReference type="GO" id="GO:0019288">
    <property type="term" value="P:isopentenyl diphosphate biosynthetic process, methylerythritol 4-phosphate pathway"/>
    <property type="evidence" value="ECO:0007669"/>
    <property type="project" value="UniProtKB-UniRule"/>
</dbReference>
<dbReference type="STRING" id="1276258.SAPIS_v1c09710"/>
<comment type="subunit">
    <text evidence="1">Homotrimer.</text>
</comment>
<dbReference type="Proteomes" id="UP000018550">
    <property type="component" value="Chromosome"/>
</dbReference>
<dbReference type="SUPFAM" id="SSF69765">
    <property type="entry name" value="IpsF-like"/>
    <property type="match status" value="1"/>
</dbReference>
<dbReference type="PATRIC" id="fig|1276258.3.peg.994"/>
<gene>
    <name evidence="1 4" type="primary">ispF</name>
    <name evidence="4" type="ORF">SAPIS_v1c09710</name>
</gene>
<dbReference type="Pfam" id="PF02542">
    <property type="entry name" value="YgbB"/>
    <property type="match status" value="1"/>
</dbReference>
<feature type="binding site" evidence="1">
    <location>
        <begin position="132"/>
        <end position="135"/>
    </location>
    <ligand>
        <name>4-CDP-2-C-methyl-D-erythritol 2-phosphate</name>
        <dbReference type="ChEBI" id="CHEBI:57919"/>
    </ligand>
</feature>
<feature type="binding site" evidence="1">
    <location>
        <begin position="57"/>
        <end position="59"/>
    </location>
    <ligand>
        <name>4-CDP-2-C-methyl-D-erythritol 2-phosphate</name>
        <dbReference type="ChEBI" id="CHEBI:57919"/>
    </ligand>
</feature>
<evidence type="ECO:0000256" key="2">
    <source>
        <dbReference type="RuleBase" id="RU004395"/>
    </source>
</evidence>
<feature type="binding site" evidence="1">
    <location>
        <position position="43"/>
    </location>
    <ligand>
        <name>a divalent metal cation</name>
        <dbReference type="ChEBI" id="CHEBI:60240"/>
    </ligand>
</feature>
<feature type="binding site" evidence="1">
    <location>
        <position position="11"/>
    </location>
    <ligand>
        <name>a divalent metal cation</name>
        <dbReference type="ChEBI" id="CHEBI:60240"/>
    </ligand>
</feature>
<evidence type="ECO:0000259" key="3">
    <source>
        <dbReference type="Pfam" id="PF02542"/>
    </source>
</evidence>
<accession>V5RL11</accession>
<dbReference type="UniPathway" id="UPA00056">
    <property type="reaction ID" value="UER00095"/>
</dbReference>
<dbReference type="AlphaFoldDB" id="V5RL11"/>
<comment type="similarity">
    <text evidence="1 2">Belongs to the IspF family.</text>
</comment>
<dbReference type="CDD" id="cd00554">
    <property type="entry name" value="MECDP_synthase"/>
    <property type="match status" value="1"/>
</dbReference>
<dbReference type="EMBL" id="CP006682">
    <property type="protein sequence ID" value="AHB36816.1"/>
    <property type="molecule type" value="Genomic_DNA"/>
</dbReference>
<dbReference type="Gene3D" id="3.30.1330.50">
    <property type="entry name" value="2-C-methyl-D-erythritol 2,4-cyclodiphosphate synthase"/>
    <property type="match status" value="1"/>
</dbReference>
<keyword evidence="5" id="KW-1185">Reference proteome</keyword>
<comment type="cofactor">
    <cofactor evidence="1">
        <name>a divalent metal cation</name>
        <dbReference type="ChEBI" id="CHEBI:60240"/>
    </cofactor>
    <text evidence="1">Binds 1 divalent metal cation per subunit.</text>
</comment>
<sequence length="160" mass="18277">MFKVGFSKDIHKLKSGKGFMLGSFFIECKKTVDAYSDGDVIWHSLTEALLGAMGLEDLGTYYKPEFYVRGFDSIIMIKETLEKLKKRNYRISNIDITIQLDEPSLKETKKLIKQNMAKILEISENDISLKATTSEGTLLNSIVCYSSVLIYKEEKKNEKI</sequence>
<feature type="binding site" evidence="1">
    <location>
        <begin position="9"/>
        <end position="11"/>
    </location>
    <ligand>
        <name>4-CDP-2-C-methyl-D-erythritol 2-phosphate</name>
        <dbReference type="ChEBI" id="CHEBI:57919"/>
    </ligand>
</feature>
<dbReference type="OrthoDB" id="9804336at2"/>
<reference evidence="4 5" key="1">
    <citation type="journal article" date="2014" name="Genome Announc.">
        <title>Complete Genome Sequence of Spiroplasma apis B31T (ATCC 33834), a Bacterium Associated with May Disease of Honeybees (Apis mellifera).</title>
        <authorList>
            <person name="Ku C."/>
            <person name="Lo W.S."/>
            <person name="Chen L.L."/>
            <person name="Kuo C.H."/>
        </authorList>
    </citation>
    <scope>NUCLEOTIDE SEQUENCE [LARGE SCALE GENOMIC DNA]</scope>
    <source>
        <strain evidence="4">B31</strain>
    </source>
</reference>
<dbReference type="EC" id="4.6.1.12" evidence="1 2"/>
<keyword evidence="1 2" id="KW-0414">Isoprene biosynthesis</keyword>
<comment type="caution">
    <text evidence="1">Lacks conserved residue(s) required for the propagation of feature annotation.</text>
</comment>
<feature type="site" description="Transition state stabilizer" evidence="1">
    <location>
        <position position="133"/>
    </location>
</feature>
<comment type="function">
    <text evidence="1">Involved in the biosynthesis of isopentenyl diphosphate (IPP) and dimethylallyl diphosphate (DMAPP), two major building blocks of isoprenoid compounds. Catalyzes the conversion of 4-diphosphocytidyl-2-C-methyl-D-erythritol 2-phosphate (CDP-ME2P) to 2-C-methyl-D-erythritol 2,4-cyclodiphosphate (ME-CPP) with a corresponding release of cytidine 5-monophosphate (CMP).</text>
</comment>
<dbReference type="NCBIfam" id="TIGR00151">
    <property type="entry name" value="ispF"/>
    <property type="match status" value="1"/>
</dbReference>
<dbReference type="GO" id="GO:0008685">
    <property type="term" value="F:2-C-methyl-D-erythritol 2,4-cyclodiphosphate synthase activity"/>
    <property type="evidence" value="ECO:0007669"/>
    <property type="project" value="UniProtKB-UniRule"/>
</dbReference>
<protein>
    <recommendedName>
        <fullName evidence="1 2">2-C-methyl-D-erythritol 2,4-cyclodiphosphate synthase</fullName>
        <shortName evidence="1">MECDP-synthase</shortName>
        <shortName evidence="1">MECPP-synthase</shortName>
        <shortName evidence="1">MECPS</shortName>
        <ecNumber evidence="1 2">4.6.1.12</ecNumber>
    </recommendedName>
</protein>
<dbReference type="InterPro" id="IPR036571">
    <property type="entry name" value="MECDP_synthase_sf"/>
</dbReference>
<dbReference type="HAMAP" id="MF_00107">
    <property type="entry name" value="IspF"/>
    <property type="match status" value="1"/>
</dbReference>
<dbReference type="HOGENOM" id="CLU_084630_2_1_14"/>
<keyword evidence="1 2" id="KW-0456">Lyase</keyword>
<evidence type="ECO:0000256" key="1">
    <source>
        <dbReference type="HAMAP-Rule" id="MF_00107"/>
    </source>
</evidence>
<evidence type="ECO:0000313" key="4">
    <source>
        <dbReference type="EMBL" id="AHB36816.1"/>
    </source>
</evidence>
<name>V5RL11_SPIAP</name>
<dbReference type="PANTHER" id="PTHR43181">
    <property type="entry name" value="2-C-METHYL-D-ERYTHRITOL 2,4-CYCLODIPHOSPHATE SYNTHASE, CHLOROPLASTIC"/>
    <property type="match status" value="1"/>
</dbReference>
<comment type="pathway">
    <text evidence="1">Isoprenoid biosynthesis; isopentenyl diphosphate biosynthesis via DXP pathway; isopentenyl diphosphate from 1-deoxy-D-xylulose 5-phosphate: step 4/6.</text>
</comment>
<feature type="domain" description="2-C-methyl-D-erythritol 2,4-cyclodiphosphate synthase" evidence="3">
    <location>
        <begin position="2"/>
        <end position="149"/>
    </location>
</feature>
<comment type="catalytic activity">
    <reaction evidence="1 2">
        <text>4-CDP-2-C-methyl-D-erythritol 2-phosphate = 2-C-methyl-D-erythritol 2,4-cyclic diphosphate + CMP</text>
        <dbReference type="Rhea" id="RHEA:23864"/>
        <dbReference type="ChEBI" id="CHEBI:57919"/>
        <dbReference type="ChEBI" id="CHEBI:58483"/>
        <dbReference type="ChEBI" id="CHEBI:60377"/>
        <dbReference type="EC" id="4.6.1.12"/>
    </reaction>
</comment>
<organism evidence="4 5">
    <name type="scientific">Spiroplasma apis B31</name>
    <dbReference type="NCBI Taxonomy" id="1276258"/>
    <lineage>
        <taxon>Bacteria</taxon>
        <taxon>Bacillati</taxon>
        <taxon>Mycoplasmatota</taxon>
        <taxon>Mollicutes</taxon>
        <taxon>Entomoplasmatales</taxon>
        <taxon>Spiroplasmataceae</taxon>
        <taxon>Spiroplasma</taxon>
    </lineage>
</organism>
<evidence type="ECO:0000313" key="5">
    <source>
        <dbReference type="Proteomes" id="UP000018550"/>
    </source>
</evidence>
<dbReference type="PANTHER" id="PTHR43181:SF1">
    <property type="entry name" value="2-C-METHYL-D-ERYTHRITOL 2,4-CYCLODIPHOSPHATE SYNTHASE, CHLOROPLASTIC"/>
    <property type="match status" value="1"/>
</dbReference>
<dbReference type="InterPro" id="IPR003526">
    <property type="entry name" value="MECDP_synthase"/>
</dbReference>
<dbReference type="eggNOG" id="COG0245">
    <property type="taxonomic scope" value="Bacteria"/>
</dbReference>
<proteinExistence type="inferred from homology"/>
<dbReference type="GO" id="GO:0046872">
    <property type="term" value="F:metal ion binding"/>
    <property type="evidence" value="ECO:0007669"/>
    <property type="project" value="UniProtKB-KW"/>
</dbReference>
<dbReference type="GO" id="GO:0016114">
    <property type="term" value="P:terpenoid biosynthetic process"/>
    <property type="evidence" value="ECO:0007669"/>
    <property type="project" value="InterPro"/>
</dbReference>